<dbReference type="Gene3D" id="1.10.10.10">
    <property type="entry name" value="Winged helix-like DNA-binding domain superfamily/Winged helix DNA-binding domain"/>
    <property type="match status" value="1"/>
</dbReference>
<name>A0A6I6MGR3_9CAUL</name>
<proteinExistence type="predicted"/>
<organism evidence="1 2">
    <name type="scientific">Terricaulis silvestris</name>
    <dbReference type="NCBI Taxonomy" id="2686094"/>
    <lineage>
        <taxon>Bacteria</taxon>
        <taxon>Pseudomonadati</taxon>
        <taxon>Pseudomonadota</taxon>
        <taxon>Alphaproteobacteria</taxon>
        <taxon>Caulobacterales</taxon>
        <taxon>Caulobacteraceae</taxon>
        <taxon>Terricaulis</taxon>
    </lineage>
</organism>
<protein>
    <recommendedName>
        <fullName evidence="3">DUF433 domain-containing protein</fullName>
    </recommendedName>
</protein>
<dbReference type="InterPro" id="IPR009057">
    <property type="entry name" value="Homeodomain-like_sf"/>
</dbReference>
<gene>
    <name evidence="1" type="ORF">DSM104635_00320</name>
</gene>
<dbReference type="Pfam" id="PF04255">
    <property type="entry name" value="DUF433"/>
    <property type="match status" value="1"/>
</dbReference>
<sequence length="90" mass="9492">MTNPLLARITSDPAIFGGKPIIRGQRFAVEHLLGYLSAGMSEAELLEQFPFLEPDDVKAALLYAGKLSGMTRMSGAAVGAASEEAEAPAR</sequence>
<dbReference type="InterPro" id="IPR036388">
    <property type="entry name" value="WH-like_DNA-bd_sf"/>
</dbReference>
<dbReference type="PANTHER" id="PTHR34849">
    <property type="entry name" value="SSL5025 PROTEIN"/>
    <property type="match status" value="1"/>
</dbReference>
<keyword evidence="2" id="KW-1185">Reference proteome</keyword>
<dbReference type="KEGG" id="tsv:DSM104635_00320"/>
<evidence type="ECO:0000313" key="1">
    <source>
        <dbReference type="EMBL" id="QGZ93509.1"/>
    </source>
</evidence>
<dbReference type="SUPFAM" id="SSF46689">
    <property type="entry name" value="Homeodomain-like"/>
    <property type="match status" value="1"/>
</dbReference>
<dbReference type="AlphaFoldDB" id="A0A6I6MGR3"/>
<dbReference type="Proteomes" id="UP000431269">
    <property type="component" value="Chromosome"/>
</dbReference>
<dbReference type="RefSeq" id="WP_158764510.1">
    <property type="nucleotide sequence ID" value="NZ_CP047045.1"/>
</dbReference>
<evidence type="ECO:0000313" key="2">
    <source>
        <dbReference type="Proteomes" id="UP000431269"/>
    </source>
</evidence>
<reference evidence="2" key="1">
    <citation type="submission" date="2019-12" db="EMBL/GenBank/DDBJ databases">
        <title>Complete genome of Terracaulis silvestris 0127_4.</title>
        <authorList>
            <person name="Vieira S."/>
            <person name="Riedel T."/>
            <person name="Sproer C."/>
            <person name="Pascual J."/>
            <person name="Boedeker C."/>
            <person name="Overmann J."/>
        </authorList>
    </citation>
    <scope>NUCLEOTIDE SEQUENCE [LARGE SCALE GENOMIC DNA]</scope>
    <source>
        <strain evidence="2">0127_4</strain>
    </source>
</reference>
<dbReference type="InterPro" id="IPR007367">
    <property type="entry name" value="DUF433"/>
</dbReference>
<dbReference type="PANTHER" id="PTHR34849:SF3">
    <property type="entry name" value="SSR2962 PROTEIN"/>
    <property type="match status" value="1"/>
</dbReference>
<accession>A0A6I6MGR3</accession>
<dbReference type="EMBL" id="CP047045">
    <property type="protein sequence ID" value="QGZ93509.1"/>
    <property type="molecule type" value="Genomic_DNA"/>
</dbReference>
<evidence type="ECO:0008006" key="3">
    <source>
        <dbReference type="Google" id="ProtNLM"/>
    </source>
</evidence>